<feature type="active site" description="Charge relay system" evidence="1">
    <location>
        <position position="303"/>
    </location>
</feature>
<dbReference type="Pfam" id="PF05448">
    <property type="entry name" value="AXE1"/>
    <property type="match status" value="1"/>
</dbReference>
<dbReference type="STRING" id="380248.SAMN05216251_113140"/>
<evidence type="ECO:0000256" key="1">
    <source>
        <dbReference type="PIRSR" id="PIRSR639069-1"/>
    </source>
</evidence>
<dbReference type="RefSeq" id="WP_093715391.1">
    <property type="nucleotide sequence ID" value="NZ_FONG01000013.1"/>
</dbReference>
<dbReference type="InterPro" id="IPR029058">
    <property type="entry name" value="AB_hydrolase_fold"/>
</dbReference>
<dbReference type="PANTHER" id="PTHR40111">
    <property type="entry name" value="CEPHALOSPORIN-C DEACETYLASE"/>
    <property type="match status" value="1"/>
</dbReference>
<dbReference type="OrthoDB" id="9770528at2"/>
<organism evidence="4 5">
    <name type="scientific">Actinacidiphila alni</name>
    <dbReference type="NCBI Taxonomy" id="380248"/>
    <lineage>
        <taxon>Bacteria</taxon>
        <taxon>Bacillati</taxon>
        <taxon>Actinomycetota</taxon>
        <taxon>Actinomycetes</taxon>
        <taxon>Kitasatosporales</taxon>
        <taxon>Streptomycetaceae</taxon>
        <taxon>Actinacidiphila</taxon>
    </lineage>
</organism>
<dbReference type="EMBL" id="FONG01000013">
    <property type="protein sequence ID" value="SFF40843.1"/>
    <property type="molecule type" value="Genomic_DNA"/>
</dbReference>
<sequence>MLVDSPLSELRGYRPERSEPADFDAFWQRTLGAARAAATAPRFVPYDSGLRTVEVYDVTFSGFDGHPIRAWLMLPRGARGPLPCVVEYIGYNGGRGLPHEYLTWSAAGYANLVMDSRGQGSGGYTHAVTPDPAPAGDPGTPGYLTRGIGSPETYYYRRLFTDAARAVDTARQHPAVDPDRIAVYGGSQGGGIAIASAALSEGLAGAIVDVPFLCHFRRAVEITDNSPYLELVTYLRTQRHRAETALGVLDYFDGVNLAARATAPALFSAALMDATCPPSTVFAAYNHWAGADKDIRVWKYNGHEGGAAFQTAEQIRYLAKVLA</sequence>
<dbReference type="GO" id="GO:0005976">
    <property type="term" value="P:polysaccharide metabolic process"/>
    <property type="evidence" value="ECO:0007669"/>
    <property type="project" value="TreeGrafter"/>
</dbReference>
<proteinExistence type="predicted"/>
<evidence type="ECO:0000313" key="4">
    <source>
        <dbReference type="EMBL" id="SFF40843.1"/>
    </source>
</evidence>
<keyword evidence="5" id="KW-1185">Reference proteome</keyword>
<protein>
    <submittedName>
        <fullName evidence="4">Cephalosporin-C deacetylase</fullName>
    </submittedName>
</protein>
<feature type="active site" description="Charge relay system" evidence="1">
    <location>
        <position position="273"/>
    </location>
</feature>
<feature type="binding site" evidence="2">
    <location>
        <position position="91"/>
    </location>
    <ligand>
        <name>substrate</name>
    </ligand>
</feature>
<dbReference type="PANTHER" id="PTHR40111:SF1">
    <property type="entry name" value="CEPHALOSPORIN-C DEACETYLASE"/>
    <property type="match status" value="1"/>
</dbReference>
<dbReference type="InterPro" id="IPR039069">
    <property type="entry name" value="CE7"/>
</dbReference>
<evidence type="ECO:0000259" key="3">
    <source>
        <dbReference type="Pfam" id="PF05448"/>
    </source>
</evidence>
<evidence type="ECO:0000313" key="5">
    <source>
        <dbReference type="Proteomes" id="UP000199323"/>
    </source>
</evidence>
<feature type="domain" description="Acetyl xylan esterase" evidence="3">
    <location>
        <begin position="2"/>
        <end position="320"/>
    </location>
</feature>
<dbReference type="SUPFAM" id="SSF53474">
    <property type="entry name" value="alpha/beta-Hydrolases"/>
    <property type="match status" value="1"/>
</dbReference>
<gene>
    <name evidence="4" type="ORF">SAMN05216251_113140</name>
</gene>
<evidence type="ECO:0000256" key="2">
    <source>
        <dbReference type="PIRSR" id="PIRSR639069-2"/>
    </source>
</evidence>
<dbReference type="InterPro" id="IPR008391">
    <property type="entry name" value="AXE1_dom"/>
</dbReference>
<dbReference type="GO" id="GO:0052689">
    <property type="term" value="F:carboxylic ester hydrolase activity"/>
    <property type="evidence" value="ECO:0007669"/>
    <property type="project" value="TreeGrafter"/>
</dbReference>
<dbReference type="Gene3D" id="3.40.50.1820">
    <property type="entry name" value="alpha/beta hydrolase"/>
    <property type="match status" value="1"/>
</dbReference>
<feature type="active site" description="Nucleophile" evidence="1">
    <location>
        <position position="187"/>
    </location>
</feature>
<dbReference type="AlphaFoldDB" id="A0A1I2IGQ3"/>
<dbReference type="Proteomes" id="UP000199323">
    <property type="component" value="Unassembled WGS sequence"/>
</dbReference>
<reference evidence="4 5" key="1">
    <citation type="submission" date="2016-10" db="EMBL/GenBank/DDBJ databases">
        <authorList>
            <person name="de Groot N.N."/>
        </authorList>
    </citation>
    <scope>NUCLEOTIDE SEQUENCE [LARGE SCALE GENOMIC DNA]</scope>
    <source>
        <strain evidence="4 5">CGMCC 4.3510</strain>
    </source>
</reference>
<name>A0A1I2IGQ3_9ACTN</name>
<accession>A0A1I2IGQ3</accession>